<dbReference type="Proteomes" id="UP001550853">
    <property type="component" value="Unassembled WGS sequence"/>
</dbReference>
<evidence type="ECO:0000313" key="1">
    <source>
        <dbReference type="EMBL" id="MEU3713256.1"/>
    </source>
</evidence>
<protein>
    <submittedName>
        <fullName evidence="1">Uncharacterized protein</fullName>
    </submittedName>
</protein>
<name>A0ABV2Z5K3_9ACTN</name>
<gene>
    <name evidence="1" type="ORF">AB0E61_24570</name>
</gene>
<comment type="caution">
    <text evidence="1">The sequence shown here is derived from an EMBL/GenBank/DDBJ whole genome shotgun (WGS) entry which is preliminary data.</text>
</comment>
<sequence length="315" mass="36421">MRATQIAACGEHQEIREWNIQATGKRLSELLATVPAYVMQWRRYVKRSPRGLNQNAIAKVIDEYLYETGQRGEEFHARALKDRVSRALSGAFLTAETLNWFMDAFCMSPEDRAILMDLLDGKDTPYNGFSHTLRKRHDLPHRQRHRTVIAVERYDVGPSGSLSGRNTHQVIRAAEDGVDTYVYNHEPGAVSTEVMQGGRPGRRFEYGEGLLGMEIILPRPLARNQTTLLEYQTVFQPDIRSRAEVRRAAFARVENVSLVVRFSSCRRPRAAWWCVWDDHFGDSPVREWSVPFQDMLLQRYVPHAEETVVGFRWEW</sequence>
<dbReference type="EMBL" id="JBEZVI010000023">
    <property type="protein sequence ID" value="MEU3713256.1"/>
    <property type="molecule type" value="Genomic_DNA"/>
</dbReference>
<organism evidence="1 2">
    <name type="scientific">Streptomyces catenulae</name>
    <dbReference type="NCBI Taxonomy" id="66875"/>
    <lineage>
        <taxon>Bacteria</taxon>
        <taxon>Bacillati</taxon>
        <taxon>Actinomycetota</taxon>
        <taxon>Actinomycetes</taxon>
        <taxon>Kitasatosporales</taxon>
        <taxon>Streptomycetaceae</taxon>
        <taxon>Streptomyces</taxon>
    </lineage>
</organism>
<accession>A0ABV2Z5K3</accession>
<keyword evidence="2" id="KW-1185">Reference proteome</keyword>
<dbReference type="RefSeq" id="WP_157847976.1">
    <property type="nucleotide sequence ID" value="NZ_JBEZVI010000023.1"/>
</dbReference>
<reference evidence="1 2" key="1">
    <citation type="submission" date="2024-06" db="EMBL/GenBank/DDBJ databases">
        <title>The Natural Products Discovery Center: Release of the First 8490 Sequenced Strains for Exploring Actinobacteria Biosynthetic Diversity.</title>
        <authorList>
            <person name="Kalkreuter E."/>
            <person name="Kautsar S.A."/>
            <person name="Yang D."/>
            <person name="Bader C.D."/>
            <person name="Teijaro C.N."/>
            <person name="Fluegel L."/>
            <person name="Davis C.M."/>
            <person name="Simpson J.R."/>
            <person name="Lauterbach L."/>
            <person name="Steele A.D."/>
            <person name="Gui C."/>
            <person name="Meng S."/>
            <person name="Li G."/>
            <person name="Viehrig K."/>
            <person name="Ye F."/>
            <person name="Su P."/>
            <person name="Kiefer A.F."/>
            <person name="Nichols A."/>
            <person name="Cepeda A.J."/>
            <person name="Yan W."/>
            <person name="Fan B."/>
            <person name="Jiang Y."/>
            <person name="Adhikari A."/>
            <person name="Zheng C.-J."/>
            <person name="Schuster L."/>
            <person name="Cowan T.M."/>
            <person name="Smanski M.J."/>
            <person name="Chevrette M.G."/>
            <person name="De Carvalho L.P.S."/>
            <person name="Shen B."/>
        </authorList>
    </citation>
    <scope>NUCLEOTIDE SEQUENCE [LARGE SCALE GENOMIC DNA]</scope>
    <source>
        <strain evidence="1 2">NPDC033039</strain>
    </source>
</reference>
<evidence type="ECO:0000313" key="2">
    <source>
        <dbReference type="Proteomes" id="UP001550853"/>
    </source>
</evidence>
<proteinExistence type="predicted"/>